<evidence type="ECO:0000313" key="3">
    <source>
        <dbReference type="Proteomes" id="UP001500185"/>
    </source>
</evidence>
<comment type="caution">
    <text evidence="2">The sequence shown here is derived from an EMBL/GenBank/DDBJ whole genome shotgun (WGS) entry which is preliminary data.</text>
</comment>
<dbReference type="RefSeq" id="WP_262901853.1">
    <property type="nucleotide sequence ID" value="NZ_BAAAGG010000022.1"/>
</dbReference>
<accession>A0ABN1KDG1</accession>
<evidence type="ECO:0000259" key="1">
    <source>
        <dbReference type="PROSITE" id="PS51154"/>
    </source>
</evidence>
<dbReference type="PROSITE" id="PS51154">
    <property type="entry name" value="MACRO"/>
    <property type="match status" value="1"/>
</dbReference>
<dbReference type="Pfam" id="PF01661">
    <property type="entry name" value="Macro"/>
    <property type="match status" value="1"/>
</dbReference>
<sequence length="124" mass="13711">MVPIQPGEAVITGGHQLPNDCDIHCLGLVYGRDQPEDQLLANCYRKALQIAEDKKINYVAFPAISTAAFGFPTKEATKITSETISDVIPELNAVKTIRFVLFDDKDLKIHQDILSDLKALSNKK</sequence>
<organism evidence="2 3">
    <name type="scientific">Psychroflexus lacisalsi</name>
    <dbReference type="NCBI Taxonomy" id="503928"/>
    <lineage>
        <taxon>Bacteria</taxon>
        <taxon>Pseudomonadati</taxon>
        <taxon>Bacteroidota</taxon>
        <taxon>Flavobacteriia</taxon>
        <taxon>Flavobacteriales</taxon>
        <taxon>Flavobacteriaceae</taxon>
        <taxon>Psychroflexus</taxon>
    </lineage>
</organism>
<dbReference type="Proteomes" id="UP001500185">
    <property type="component" value="Unassembled WGS sequence"/>
</dbReference>
<protein>
    <recommendedName>
        <fullName evidence="1">Macro domain-containing protein</fullName>
    </recommendedName>
</protein>
<dbReference type="PANTHER" id="PTHR11106:SF27">
    <property type="entry name" value="MACRO DOMAIN-CONTAINING PROTEIN"/>
    <property type="match status" value="1"/>
</dbReference>
<dbReference type="PANTHER" id="PTHR11106">
    <property type="entry name" value="GANGLIOSIDE INDUCED DIFFERENTIATION ASSOCIATED PROTEIN 2-RELATED"/>
    <property type="match status" value="1"/>
</dbReference>
<gene>
    <name evidence="2" type="ORF">GCM10009433_24390</name>
</gene>
<reference evidence="2 3" key="1">
    <citation type="journal article" date="2019" name="Int. J. Syst. Evol. Microbiol.">
        <title>The Global Catalogue of Microorganisms (GCM) 10K type strain sequencing project: providing services to taxonomists for standard genome sequencing and annotation.</title>
        <authorList>
            <consortium name="The Broad Institute Genomics Platform"/>
            <consortium name="The Broad Institute Genome Sequencing Center for Infectious Disease"/>
            <person name="Wu L."/>
            <person name="Ma J."/>
        </authorList>
    </citation>
    <scope>NUCLEOTIDE SEQUENCE [LARGE SCALE GENOMIC DNA]</scope>
    <source>
        <strain evidence="2 3">JCM 16231</strain>
    </source>
</reference>
<dbReference type="Gene3D" id="3.40.220.10">
    <property type="entry name" value="Leucine Aminopeptidase, subunit E, domain 1"/>
    <property type="match status" value="1"/>
</dbReference>
<proteinExistence type="predicted"/>
<dbReference type="EMBL" id="BAAAGG010000022">
    <property type="protein sequence ID" value="GAA0763235.1"/>
    <property type="molecule type" value="Genomic_DNA"/>
</dbReference>
<keyword evidence="3" id="KW-1185">Reference proteome</keyword>
<evidence type="ECO:0000313" key="2">
    <source>
        <dbReference type="EMBL" id="GAA0763235.1"/>
    </source>
</evidence>
<name>A0ABN1KDG1_9FLAO</name>
<feature type="domain" description="Macro" evidence="1">
    <location>
        <begin position="1"/>
        <end position="118"/>
    </location>
</feature>
<dbReference type="SUPFAM" id="SSF52949">
    <property type="entry name" value="Macro domain-like"/>
    <property type="match status" value="1"/>
</dbReference>
<dbReference type="InterPro" id="IPR043472">
    <property type="entry name" value="Macro_dom-like"/>
</dbReference>
<dbReference type="InterPro" id="IPR002589">
    <property type="entry name" value="Macro_dom"/>
</dbReference>